<reference evidence="4 5" key="1">
    <citation type="journal article" date="2021" name="Elife">
        <title>Chloroplast acquisition without the gene transfer in kleptoplastic sea slugs, Plakobranchus ocellatus.</title>
        <authorList>
            <person name="Maeda T."/>
            <person name="Takahashi S."/>
            <person name="Yoshida T."/>
            <person name="Shimamura S."/>
            <person name="Takaki Y."/>
            <person name="Nagai Y."/>
            <person name="Toyoda A."/>
            <person name="Suzuki Y."/>
            <person name="Arimoto A."/>
            <person name="Ishii H."/>
            <person name="Satoh N."/>
            <person name="Nishiyama T."/>
            <person name="Hasebe M."/>
            <person name="Maruyama T."/>
            <person name="Minagawa J."/>
            <person name="Obokata J."/>
            <person name="Shigenobu S."/>
        </authorList>
    </citation>
    <scope>NUCLEOTIDE SEQUENCE [LARGE SCALE GENOMIC DNA]</scope>
</reference>
<feature type="chain" id="PRO_5043640842" description="SMB domain-containing protein" evidence="2">
    <location>
        <begin position="20"/>
        <end position="840"/>
    </location>
</feature>
<dbReference type="AlphaFoldDB" id="A0AAV4B7T3"/>
<protein>
    <recommendedName>
        <fullName evidence="3">SMB domain-containing protein</fullName>
    </recommendedName>
</protein>
<feature type="domain" description="SMB" evidence="3">
    <location>
        <begin position="200"/>
        <end position="240"/>
    </location>
</feature>
<dbReference type="InterPro" id="IPR001212">
    <property type="entry name" value="Somatomedin_B_dom"/>
</dbReference>
<evidence type="ECO:0000313" key="4">
    <source>
        <dbReference type="EMBL" id="GFO16506.1"/>
    </source>
</evidence>
<keyword evidence="1" id="KW-1015">Disulfide bond</keyword>
<dbReference type="EMBL" id="BLXT01004673">
    <property type="protein sequence ID" value="GFO16506.1"/>
    <property type="molecule type" value="Genomic_DNA"/>
</dbReference>
<gene>
    <name evidence="4" type="ORF">PoB_004301100</name>
</gene>
<evidence type="ECO:0000256" key="2">
    <source>
        <dbReference type="SAM" id="SignalP"/>
    </source>
</evidence>
<dbReference type="PROSITE" id="PS50958">
    <property type="entry name" value="SMB_2"/>
    <property type="match status" value="1"/>
</dbReference>
<organism evidence="4 5">
    <name type="scientific">Plakobranchus ocellatus</name>
    <dbReference type="NCBI Taxonomy" id="259542"/>
    <lineage>
        <taxon>Eukaryota</taxon>
        <taxon>Metazoa</taxon>
        <taxon>Spiralia</taxon>
        <taxon>Lophotrochozoa</taxon>
        <taxon>Mollusca</taxon>
        <taxon>Gastropoda</taxon>
        <taxon>Heterobranchia</taxon>
        <taxon>Euthyneura</taxon>
        <taxon>Panpulmonata</taxon>
        <taxon>Sacoglossa</taxon>
        <taxon>Placobranchoidea</taxon>
        <taxon>Plakobranchidae</taxon>
        <taxon>Plakobranchus</taxon>
    </lineage>
</organism>
<evidence type="ECO:0000256" key="1">
    <source>
        <dbReference type="ARBA" id="ARBA00023157"/>
    </source>
</evidence>
<feature type="signal peptide" evidence="2">
    <location>
        <begin position="1"/>
        <end position="19"/>
    </location>
</feature>
<comment type="caution">
    <text evidence="4">The sequence shown here is derived from an EMBL/GenBank/DDBJ whole genome shotgun (WGS) entry which is preliminary data.</text>
</comment>
<accession>A0AAV4B7T3</accession>
<name>A0AAV4B7T3_9GAST</name>
<keyword evidence="5" id="KW-1185">Reference proteome</keyword>
<sequence>MLLTIPILLCSALGPPLNSKDAVGTTFETSSPLPLQAESENHTTARENTFLIDGQTLSNCQKDLKFFNSTLDSVYPDQWPENLVNSFCAYNGSINNLSHFSQIKMPNKTSEELAKEPKGAHAIELGREPHFSLVTYRPLDKFREQNPPMTLEETTDYITKRYLENHTEIPTSKQKNSLTESSLTLGQITSSTILDDDLFPTFICQDRCGKKISFPCSCSATCVIYGTCCDNLAQDCPHVWEEGLTRFNLIRTADFICDQNSIYTIISCPIVEQNEIEPETSKKQMSMEEKESLQTRNRFLSNIHTTGQRQHEVGDNTTGVVGSEKNREDSITSRLLKALSAAPVTDSDTGLTFINKTVYNCNKMSESKALYWAVLFNYTHTSPTKLEDFVQHQMLNKYIPNFNKEILTDHICLRNLQQTCNQAADIEEPSRRYVKKCLESNNAVVTSLKTPFYYRNIFCAYCIEGRNNKYRLHLSNNVPKSSSPFQVLMTLTEDAFSLKKVNHGFEITRIPWTQAKCPIHIHSSVEQVLDGAKSDHDSQIQCSVTCGDSNFSLRSDGMCKAPHGVLLAIADDGLAPLCPEAMAGLAQFLACGLKQEIENLRSADFSTPSVSVVFDSSLNRSLYVVRLHLALPQKASGIFLYQKDVTKQNVYSVALLAKSFHHYRKSLKVCPPREDDQKDAGLKVFASSSLIKFGLEWKANIPQVMEELRGRIVDNQNITTLCLTRTVYCHKECPTKILNPSHLFCMDDPVHERDSAWIRKFRSSSCFYHLNQRKTKAKNRATSLTQGYESLQQLSGPSLGQGVRGGARARDKGVTINFANQCPFDEVKDPLVEGYKIRIY</sequence>
<evidence type="ECO:0000313" key="5">
    <source>
        <dbReference type="Proteomes" id="UP000735302"/>
    </source>
</evidence>
<dbReference type="Proteomes" id="UP000735302">
    <property type="component" value="Unassembled WGS sequence"/>
</dbReference>
<proteinExistence type="predicted"/>
<keyword evidence="2" id="KW-0732">Signal</keyword>
<evidence type="ECO:0000259" key="3">
    <source>
        <dbReference type="PROSITE" id="PS50958"/>
    </source>
</evidence>